<sequence length="671" mass="74801">MNTVDVVRVLMLLHVSGFSSGLCAELHSGGSEEFRLVGGASRCTGRLERKVLEEWEEEVENYDNQSWNLERLDDVCKSLNCGSVVSMRRIETSYSFEFNVEVICSDSIRLVNHLCSGRLEVMLNGSWSSVNEDDFDQQDAEVVCRELGCGPPSGLQGAFYGETEAPEWSRDFLCEGHESALLKCRSSVQKYSGKAAGLTCSDSGNIRLVGGDHYCTGKLNMKYKGEWILVGGSHINMKFAESVCELLDCGSLITFRGRRQDSRDTIWGLDDSCDRSNLMKCRKFIDQGCDFYEITCSESIRLVNGDNQCSGRLEVKSNNWWSIVCEGDFDQHDAEVVCRELDCGVPSFLQGALYGETEAPEWSRDFLCKGHESALLDCKSSSSSQKFCSSGKAVELTCSGRLKLVGMTSRCAGVLEMFNHREWRPVDVGESQKSWNHEDATAVCSQLGCGFAVFQEITHNSTLTNKWRISASCLKSLSNDCFLHFVNLFTNCKLEVSCSDSLESPNISVSSSCGVSKARNQGLQIFFGTSFSIICSSHHLYQGGIFQLIFNNSTTTLNNTLPAVNNSALFSFLEASHAHQGDYICVHHVHINSQNLTLQSQQLSLTVLVSVSGTEFIIRHVVVLLIMVVSTSALYVYFKTKSRRMQEPKRNRPVDDGPALRPRERRRLREN</sequence>
<dbReference type="InterPro" id="IPR036179">
    <property type="entry name" value="Ig-like_dom_sf"/>
</dbReference>
<feature type="transmembrane region" description="Helical" evidence="14">
    <location>
        <begin position="616"/>
        <end position="638"/>
    </location>
</feature>
<dbReference type="InterPro" id="IPR001190">
    <property type="entry name" value="SRCR"/>
</dbReference>
<evidence type="ECO:0000256" key="10">
    <source>
        <dbReference type="ARBA" id="ARBA00023180"/>
    </source>
</evidence>
<evidence type="ECO:0000256" key="11">
    <source>
        <dbReference type="PROSITE-ProRule" id="PRU00196"/>
    </source>
</evidence>
<dbReference type="STRING" id="30732.ENSOMEP00000020942"/>
<evidence type="ECO:0000256" key="6">
    <source>
        <dbReference type="ARBA" id="ARBA00022737"/>
    </source>
</evidence>
<feature type="chain" id="PRO_5044588857" evidence="15">
    <location>
        <begin position="22"/>
        <end position="671"/>
    </location>
</feature>
<dbReference type="RefSeq" id="XP_024133401.1">
    <property type="nucleotide sequence ID" value="XM_024277633.2"/>
</dbReference>
<keyword evidence="7 14" id="KW-1133">Transmembrane helix</keyword>
<keyword evidence="18" id="KW-1185">Reference proteome</keyword>
<keyword evidence="10" id="KW-0325">Glycoprotein</keyword>
<dbReference type="Gene3D" id="2.60.40.10">
    <property type="entry name" value="Immunoglobulins"/>
    <property type="match status" value="1"/>
</dbReference>
<evidence type="ECO:0000256" key="3">
    <source>
        <dbReference type="ARBA" id="ARBA00022525"/>
    </source>
</evidence>
<organism evidence="17 18">
    <name type="scientific">Oryzias melastigma</name>
    <name type="common">Marine medaka</name>
    <dbReference type="NCBI Taxonomy" id="30732"/>
    <lineage>
        <taxon>Eukaryota</taxon>
        <taxon>Metazoa</taxon>
        <taxon>Chordata</taxon>
        <taxon>Craniata</taxon>
        <taxon>Vertebrata</taxon>
        <taxon>Euteleostomi</taxon>
        <taxon>Actinopterygii</taxon>
        <taxon>Neopterygii</taxon>
        <taxon>Teleostei</taxon>
        <taxon>Neoteleostei</taxon>
        <taxon>Acanthomorphata</taxon>
        <taxon>Ovalentaria</taxon>
        <taxon>Atherinomorphae</taxon>
        <taxon>Beloniformes</taxon>
        <taxon>Adrianichthyidae</taxon>
        <taxon>Oryziinae</taxon>
        <taxon>Oryzias</taxon>
    </lineage>
</organism>
<feature type="signal peptide" evidence="15">
    <location>
        <begin position="1"/>
        <end position="21"/>
    </location>
</feature>
<evidence type="ECO:0000256" key="8">
    <source>
        <dbReference type="ARBA" id="ARBA00023136"/>
    </source>
</evidence>
<dbReference type="FunFam" id="3.10.250.10:FF:000013">
    <property type="entry name" value="CD163 molecule like 1"/>
    <property type="match status" value="1"/>
</dbReference>
<evidence type="ECO:0000256" key="13">
    <source>
        <dbReference type="SAM" id="MobiDB-lite"/>
    </source>
</evidence>
<feature type="domain" description="SRCR" evidence="16">
    <location>
        <begin position="206"/>
        <end position="297"/>
    </location>
</feature>
<dbReference type="GO" id="GO:0005615">
    <property type="term" value="C:extracellular space"/>
    <property type="evidence" value="ECO:0007669"/>
    <property type="project" value="TreeGrafter"/>
</dbReference>
<dbReference type="InterPro" id="IPR013783">
    <property type="entry name" value="Ig-like_fold"/>
</dbReference>
<accession>A0A3B3CTJ9</accession>
<dbReference type="GO" id="GO:0004252">
    <property type="term" value="F:serine-type endopeptidase activity"/>
    <property type="evidence" value="ECO:0007669"/>
    <property type="project" value="TreeGrafter"/>
</dbReference>
<feature type="domain" description="SRCR" evidence="16">
    <location>
        <begin position="34"/>
        <end position="86"/>
    </location>
</feature>
<evidence type="ECO:0000256" key="15">
    <source>
        <dbReference type="SAM" id="SignalP"/>
    </source>
</evidence>
<dbReference type="PaxDb" id="30732-ENSOMEP00000020942"/>
<dbReference type="GeneID" id="112149732"/>
<proteinExistence type="predicted"/>
<dbReference type="SUPFAM" id="SSF48726">
    <property type="entry name" value="Immunoglobulin"/>
    <property type="match status" value="1"/>
</dbReference>
<dbReference type="Proteomes" id="UP000261560">
    <property type="component" value="Unplaced"/>
</dbReference>
<evidence type="ECO:0000256" key="4">
    <source>
        <dbReference type="ARBA" id="ARBA00022692"/>
    </source>
</evidence>
<evidence type="ECO:0000256" key="5">
    <source>
        <dbReference type="ARBA" id="ARBA00022729"/>
    </source>
</evidence>
<feature type="disulfide bond" evidence="11">
    <location>
        <begin position="368"/>
        <end position="378"/>
    </location>
</feature>
<evidence type="ECO:0000256" key="14">
    <source>
        <dbReference type="SAM" id="Phobius"/>
    </source>
</evidence>
<dbReference type="FunFam" id="3.10.250.10:FF:000016">
    <property type="entry name" value="Scavenger receptor cysteine-rich protein type 12"/>
    <property type="match status" value="1"/>
</dbReference>
<dbReference type="PANTHER" id="PTHR48071">
    <property type="entry name" value="SRCR DOMAIN-CONTAINING PROTEIN"/>
    <property type="match status" value="1"/>
</dbReference>
<comment type="subcellular location">
    <subcellularLocation>
        <location evidence="1">Membrane</location>
        <topology evidence="1">Single-pass membrane protein</topology>
    </subcellularLocation>
    <subcellularLocation>
        <location evidence="2">Secreted</location>
    </subcellularLocation>
</comment>
<keyword evidence="9 11" id="KW-1015">Disulfide bond</keyword>
<dbReference type="PANTHER" id="PTHR48071:SF15">
    <property type="entry name" value="SRCR DOMAIN-CONTAINING PROTEIN"/>
    <property type="match status" value="1"/>
</dbReference>
<evidence type="ECO:0000256" key="7">
    <source>
        <dbReference type="ARBA" id="ARBA00022989"/>
    </source>
</evidence>
<keyword evidence="6" id="KW-0677">Repeat</keyword>
<dbReference type="PRINTS" id="PR00258">
    <property type="entry name" value="SPERACTRCPTR"/>
</dbReference>
<evidence type="ECO:0000313" key="17">
    <source>
        <dbReference type="Ensembl" id="ENSOMEP00000020921.1"/>
    </source>
</evidence>
<dbReference type="SUPFAM" id="SSF56487">
    <property type="entry name" value="SRCR-like"/>
    <property type="match status" value="5"/>
</dbReference>
<dbReference type="GO" id="GO:0005886">
    <property type="term" value="C:plasma membrane"/>
    <property type="evidence" value="ECO:0007669"/>
    <property type="project" value="TreeGrafter"/>
</dbReference>
<dbReference type="OrthoDB" id="536948at2759"/>
<dbReference type="AlphaFoldDB" id="A0A3B3CTJ9"/>
<dbReference type="Ensembl" id="ENSOMET00000030512.1">
    <property type="protein sequence ID" value="ENSOMEP00000020942.1"/>
    <property type="gene ID" value="ENSOMEG00000022850.1"/>
</dbReference>
<feature type="disulfide bond" evidence="11">
    <location>
        <begin position="174"/>
        <end position="184"/>
    </location>
</feature>
<evidence type="ECO:0000256" key="1">
    <source>
        <dbReference type="ARBA" id="ARBA00004167"/>
    </source>
</evidence>
<dbReference type="InterPro" id="IPR036772">
    <property type="entry name" value="SRCR-like_dom_sf"/>
</dbReference>
<dbReference type="GeneTree" id="ENSGT00940000155987"/>
<evidence type="ECO:0000256" key="2">
    <source>
        <dbReference type="ARBA" id="ARBA00004613"/>
    </source>
</evidence>
<name>A0A3B3CTJ9_ORYME</name>
<protein>
    <submittedName>
        <fullName evidence="17">Scavenger receptor cysteine-rich type 1 protein M130-like</fullName>
    </submittedName>
</protein>
<evidence type="ECO:0000313" key="18">
    <source>
        <dbReference type="Proteomes" id="UP000261560"/>
    </source>
</evidence>
<evidence type="ECO:0000256" key="9">
    <source>
        <dbReference type="ARBA" id="ARBA00023157"/>
    </source>
</evidence>
<keyword evidence="3" id="KW-0964">Secreted</keyword>
<feature type="compositionally biased region" description="Basic and acidic residues" evidence="13">
    <location>
        <begin position="646"/>
        <end position="655"/>
    </location>
</feature>
<keyword evidence="8 14" id="KW-0472">Membrane</keyword>
<dbReference type="Ensembl" id="ENSOMET00000030486.1">
    <property type="protein sequence ID" value="ENSOMEP00000020921.1"/>
    <property type="gene ID" value="ENSOMEG00000022850.1"/>
</dbReference>
<dbReference type="SMART" id="SM00202">
    <property type="entry name" value="SR"/>
    <property type="match status" value="4"/>
</dbReference>
<feature type="region of interest" description="Disordered" evidence="13">
    <location>
        <begin position="646"/>
        <end position="671"/>
    </location>
</feature>
<evidence type="ECO:0000256" key="12">
    <source>
        <dbReference type="SAM" id="Coils"/>
    </source>
</evidence>
<keyword evidence="5 15" id="KW-0732">Signal</keyword>
<dbReference type="Gene3D" id="3.10.250.10">
    <property type="entry name" value="SRCR-like domain"/>
    <property type="match status" value="5"/>
</dbReference>
<dbReference type="GO" id="GO:0031638">
    <property type="term" value="P:zymogen activation"/>
    <property type="evidence" value="ECO:0007669"/>
    <property type="project" value="TreeGrafter"/>
</dbReference>
<feature type="domain" description="SRCR" evidence="16">
    <location>
        <begin position="402"/>
        <end position="536"/>
    </location>
</feature>
<reference evidence="17" key="1">
    <citation type="submission" date="2025-05" db="UniProtKB">
        <authorList>
            <consortium name="Ensembl"/>
        </authorList>
    </citation>
    <scope>IDENTIFICATION</scope>
</reference>
<dbReference type="Pfam" id="PF00530">
    <property type="entry name" value="SRCR"/>
    <property type="match status" value="4"/>
</dbReference>
<feature type="domain" description="SRCR" evidence="16">
    <location>
        <begin position="108"/>
        <end position="211"/>
    </location>
</feature>
<keyword evidence="12" id="KW-0175">Coiled coil</keyword>
<dbReference type="KEGG" id="oml:112149732"/>
<dbReference type="PROSITE" id="PS50287">
    <property type="entry name" value="SRCR_2"/>
    <property type="match status" value="5"/>
</dbReference>
<feature type="domain" description="SRCR" evidence="16">
    <location>
        <begin position="300"/>
        <end position="399"/>
    </location>
</feature>
<keyword evidence="4 14" id="KW-0812">Transmembrane</keyword>
<comment type="caution">
    <text evidence="11">Lacks conserved residue(s) required for the propagation of feature annotation.</text>
</comment>
<feature type="coiled-coil region" evidence="12">
    <location>
        <begin position="45"/>
        <end position="72"/>
    </location>
</feature>
<evidence type="ECO:0000259" key="16">
    <source>
        <dbReference type="PROSITE" id="PS50287"/>
    </source>
</evidence>